<keyword evidence="2" id="KW-0217">Developmental protein</keyword>
<organism evidence="10 11">
    <name type="scientific">Paralvinella palmiformis</name>
    <dbReference type="NCBI Taxonomy" id="53620"/>
    <lineage>
        <taxon>Eukaryota</taxon>
        <taxon>Metazoa</taxon>
        <taxon>Spiralia</taxon>
        <taxon>Lophotrochozoa</taxon>
        <taxon>Annelida</taxon>
        <taxon>Polychaeta</taxon>
        <taxon>Sedentaria</taxon>
        <taxon>Canalipalpata</taxon>
        <taxon>Terebellida</taxon>
        <taxon>Terebelliformia</taxon>
        <taxon>Alvinellidae</taxon>
        <taxon>Paralvinella</taxon>
    </lineage>
</organism>
<dbReference type="AlphaFoldDB" id="A0AAD9NFM7"/>
<evidence type="ECO:0000256" key="3">
    <source>
        <dbReference type="ARBA" id="ARBA00023015"/>
    </source>
</evidence>
<reference evidence="10" key="1">
    <citation type="journal article" date="2023" name="Mol. Biol. Evol.">
        <title>Third-Generation Sequencing Reveals the Adaptive Role of the Epigenome in Three Deep-Sea Polychaetes.</title>
        <authorList>
            <person name="Perez M."/>
            <person name="Aroh O."/>
            <person name="Sun Y."/>
            <person name="Lan Y."/>
            <person name="Juniper S.K."/>
            <person name="Young C.R."/>
            <person name="Angers B."/>
            <person name="Qian P.Y."/>
        </authorList>
    </citation>
    <scope>NUCLEOTIDE SEQUENCE</scope>
    <source>
        <strain evidence="10">P08H-3</strain>
    </source>
</reference>
<evidence type="ECO:0000256" key="8">
    <source>
        <dbReference type="SAM" id="MobiDB-lite"/>
    </source>
</evidence>
<dbReference type="GO" id="GO:0005634">
    <property type="term" value="C:nucleus"/>
    <property type="evidence" value="ECO:0007669"/>
    <property type="project" value="UniProtKB-SubCell"/>
</dbReference>
<keyword evidence="6 7" id="KW-0539">Nucleus</keyword>
<evidence type="ECO:0000259" key="9">
    <source>
        <dbReference type="PROSITE" id="PS50039"/>
    </source>
</evidence>
<dbReference type="SUPFAM" id="SSF46785">
    <property type="entry name" value="Winged helix' DNA-binding domain"/>
    <property type="match status" value="1"/>
</dbReference>
<dbReference type="GO" id="GO:0000976">
    <property type="term" value="F:transcription cis-regulatory region binding"/>
    <property type="evidence" value="ECO:0007669"/>
    <property type="project" value="TreeGrafter"/>
</dbReference>
<evidence type="ECO:0000256" key="5">
    <source>
        <dbReference type="ARBA" id="ARBA00023163"/>
    </source>
</evidence>
<comment type="caution">
    <text evidence="10">The sequence shown here is derived from an EMBL/GenBank/DDBJ whole genome shotgun (WGS) entry which is preliminary data.</text>
</comment>
<dbReference type="FunFam" id="1.10.10.10:FF:000122">
    <property type="entry name" value="Forkhead box protein N1"/>
    <property type="match status" value="1"/>
</dbReference>
<dbReference type="EMBL" id="JAODUP010000050">
    <property type="protein sequence ID" value="KAK2165429.1"/>
    <property type="molecule type" value="Genomic_DNA"/>
</dbReference>
<evidence type="ECO:0000256" key="1">
    <source>
        <dbReference type="ARBA" id="ARBA00004123"/>
    </source>
</evidence>
<keyword evidence="11" id="KW-1185">Reference proteome</keyword>
<evidence type="ECO:0000256" key="7">
    <source>
        <dbReference type="PROSITE-ProRule" id="PRU00089"/>
    </source>
</evidence>
<dbReference type="InterPro" id="IPR036390">
    <property type="entry name" value="WH_DNA-bd_sf"/>
</dbReference>
<dbReference type="InterPro" id="IPR049624">
    <property type="entry name" value="FOXN1_4"/>
</dbReference>
<dbReference type="InterPro" id="IPR001766">
    <property type="entry name" value="Fork_head_dom"/>
</dbReference>
<dbReference type="Proteomes" id="UP001208570">
    <property type="component" value="Unassembled WGS sequence"/>
</dbReference>
<comment type="subcellular location">
    <subcellularLocation>
        <location evidence="1 7">Nucleus</location>
    </subcellularLocation>
</comment>
<dbReference type="SMART" id="SM00339">
    <property type="entry name" value="FH"/>
    <property type="match status" value="1"/>
</dbReference>
<evidence type="ECO:0000313" key="11">
    <source>
        <dbReference type="Proteomes" id="UP001208570"/>
    </source>
</evidence>
<protein>
    <recommendedName>
        <fullName evidence="9">Fork-head domain-containing protein</fullName>
    </recommendedName>
</protein>
<evidence type="ECO:0000256" key="4">
    <source>
        <dbReference type="ARBA" id="ARBA00023125"/>
    </source>
</evidence>
<evidence type="ECO:0000313" key="10">
    <source>
        <dbReference type="EMBL" id="KAK2165429.1"/>
    </source>
</evidence>
<dbReference type="PROSITE" id="PS00658">
    <property type="entry name" value="FORK_HEAD_2"/>
    <property type="match status" value="1"/>
</dbReference>
<dbReference type="PANTHER" id="PTHR46721">
    <property type="entry name" value="FORKHEAD BOX PROTEIN N1"/>
    <property type="match status" value="1"/>
</dbReference>
<proteinExistence type="predicted"/>
<keyword evidence="4 7" id="KW-0238">DNA-binding</keyword>
<dbReference type="PRINTS" id="PR00053">
    <property type="entry name" value="FORKHEAD"/>
</dbReference>
<accession>A0AAD9NFM7</accession>
<dbReference type="InterPro" id="IPR036388">
    <property type="entry name" value="WH-like_DNA-bd_sf"/>
</dbReference>
<keyword evidence="5" id="KW-0804">Transcription</keyword>
<dbReference type="PANTHER" id="PTHR46721:SF3">
    <property type="entry name" value="FORKHEAD BOX N1"/>
    <property type="match status" value="1"/>
</dbReference>
<gene>
    <name evidence="10" type="ORF">LSH36_50g00056</name>
</gene>
<dbReference type="Gene3D" id="1.10.10.10">
    <property type="entry name" value="Winged helix-like DNA-binding domain superfamily/Winged helix DNA-binding domain"/>
    <property type="match status" value="1"/>
</dbReference>
<dbReference type="GO" id="GO:0000981">
    <property type="term" value="F:DNA-binding transcription factor activity, RNA polymerase II-specific"/>
    <property type="evidence" value="ECO:0007669"/>
    <property type="project" value="TreeGrafter"/>
</dbReference>
<dbReference type="InterPro" id="IPR030456">
    <property type="entry name" value="TF_fork_head_CS_2"/>
</dbReference>
<feature type="region of interest" description="Disordered" evidence="8">
    <location>
        <begin position="38"/>
        <end position="68"/>
    </location>
</feature>
<name>A0AAD9NFM7_9ANNE</name>
<evidence type="ECO:0000256" key="6">
    <source>
        <dbReference type="ARBA" id="ARBA00023242"/>
    </source>
</evidence>
<evidence type="ECO:0000256" key="2">
    <source>
        <dbReference type="ARBA" id="ARBA00022473"/>
    </source>
</evidence>
<dbReference type="Pfam" id="PF00250">
    <property type="entry name" value="Forkhead"/>
    <property type="match status" value="1"/>
</dbReference>
<dbReference type="PROSITE" id="PS50039">
    <property type="entry name" value="FORK_HEAD_3"/>
    <property type="match status" value="1"/>
</dbReference>
<feature type="domain" description="Fork-head" evidence="9">
    <location>
        <begin position="258"/>
        <end position="355"/>
    </location>
</feature>
<keyword evidence="3" id="KW-0805">Transcription regulation</keyword>
<feature type="DNA-binding region" description="Fork-head" evidence="7">
    <location>
        <begin position="258"/>
        <end position="355"/>
    </location>
</feature>
<dbReference type="CDD" id="cd20030">
    <property type="entry name" value="FH_FOXN1-like"/>
    <property type="match status" value="1"/>
</dbReference>
<sequence length="603" mass="65302">MDYLLSGSGEGNLSLQDMIECDMKTEFDEPLGNGNLDSMTMRNGLESPPLGLDTDSLSPGRLHDRNGLDRYGSLSHDVDISLTKDAKPDPSWLQSVSLSTNVLQNDNVSEVFQMVNPQTGLPVQLQTVVSLGQLTRTASPAQQSTIQYVTATLPHTPTPITTTSSGNNTTATLHRQLKNGVISTTPNTQLHSLHNSKLITQALSSGTAVTLSSVSYQQLLQQSPRTSSLVTQQLLNSNNNHLKQVHKVDNDSGKVFPKPVYSYSCLIAMALKNSETGALPVSEIYSFMTENFPYFKTAPDGWKNSVRHNLSLNKCFEKIENPKATGSTRKGCLWGLNPAKIGKMDEEIAKWRKKDLEAIQRSMAKPASSTYSDFVLEWHKNSTDLNLWDILDISELLEKLERGNLDNQTQRQLLNNLNSQDRDVGRDSPTLINNNLVSVAAAAPTMTTKPIIGDIQLSMIEIKPAENGIGHIPVKVKVEPIFTIKPESVDASGAVGCSLTAEDLSVLDSSLSLDPSLGDSGLQNSVWEELGAEGISIDDIPFLFGQNTSSPLTVQTAKTGLSSTSAKSPMVSLLTTNHTANGASGSHTVVTSSSLSHRIYAQT</sequence>